<organism evidence="6 7">
    <name type="scientific">Pyrodictium delaneyi</name>
    <dbReference type="NCBI Taxonomy" id="1273541"/>
    <lineage>
        <taxon>Archaea</taxon>
        <taxon>Thermoproteota</taxon>
        <taxon>Thermoprotei</taxon>
        <taxon>Desulfurococcales</taxon>
        <taxon>Pyrodictiaceae</taxon>
        <taxon>Pyrodictium</taxon>
    </lineage>
</organism>
<feature type="domain" description="Helicase HerA central" evidence="5">
    <location>
        <begin position="174"/>
        <end position="244"/>
    </location>
</feature>
<accession>A0A211YNL3</accession>
<dbReference type="InterPro" id="IPR008571">
    <property type="entry name" value="HerA-like"/>
</dbReference>
<dbReference type="GO" id="GO:0043138">
    <property type="term" value="F:3'-5' DNA helicase activity"/>
    <property type="evidence" value="ECO:0007669"/>
    <property type="project" value="UniProtKB-EC"/>
</dbReference>
<dbReference type="Pfam" id="PF01935">
    <property type="entry name" value="DUF87"/>
    <property type="match status" value="1"/>
</dbReference>
<dbReference type="SUPFAM" id="SSF52540">
    <property type="entry name" value="P-loop containing nucleoside triphosphate hydrolases"/>
    <property type="match status" value="1"/>
</dbReference>
<name>A0A211YNL3_9CREN</name>
<gene>
    <name evidence="6" type="ORF">Pdsh_06875</name>
</gene>
<evidence type="ECO:0000313" key="6">
    <source>
        <dbReference type="EMBL" id="OWJ54514.1"/>
    </source>
</evidence>
<dbReference type="PANTHER" id="PTHR42957">
    <property type="entry name" value="HELICASE MJ1565-RELATED"/>
    <property type="match status" value="1"/>
</dbReference>
<comment type="caution">
    <text evidence="6">The sequence shown here is derived from an EMBL/GenBank/DDBJ whole genome shotgun (WGS) entry which is preliminary data.</text>
</comment>
<evidence type="ECO:0000313" key="7">
    <source>
        <dbReference type="Proteomes" id="UP000196694"/>
    </source>
</evidence>
<dbReference type="EMBL" id="NCQP01000005">
    <property type="protein sequence ID" value="OWJ54514.1"/>
    <property type="molecule type" value="Genomic_DNA"/>
</dbReference>
<comment type="similarity">
    <text evidence="1">Belongs to the HerA family.</text>
</comment>
<dbReference type="Proteomes" id="UP000196694">
    <property type="component" value="Unassembled WGS sequence"/>
</dbReference>
<dbReference type="PANTHER" id="PTHR42957:SF1">
    <property type="entry name" value="HELICASE MJ1565-RELATED"/>
    <property type="match status" value="1"/>
</dbReference>
<proteinExistence type="inferred from homology"/>
<dbReference type="InterPro" id="IPR027417">
    <property type="entry name" value="P-loop_NTPase"/>
</dbReference>
<dbReference type="Gene3D" id="3.40.50.300">
    <property type="entry name" value="P-loop containing nucleotide triphosphate hydrolases"/>
    <property type="match status" value="2"/>
</dbReference>
<evidence type="ECO:0000256" key="2">
    <source>
        <dbReference type="ARBA" id="ARBA00034617"/>
    </source>
</evidence>
<keyword evidence="7" id="KW-1185">Reference proteome</keyword>
<dbReference type="GO" id="GO:0043139">
    <property type="term" value="F:5'-3' DNA helicase activity"/>
    <property type="evidence" value="ECO:0007669"/>
    <property type="project" value="UniProtKB-EC"/>
</dbReference>
<evidence type="ECO:0000259" key="5">
    <source>
        <dbReference type="Pfam" id="PF01935"/>
    </source>
</evidence>
<evidence type="ECO:0000256" key="1">
    <source>
        <dbReference type="ARBA" id="ARBA00007816"/>
    </source>
</evidence>
<comment type="catalytic activity">
    <reaction evidence="2">
        <text>Couples ATP hydrolysis with the unwinding of duplex DNA by translocating in the 3'-5' direction.</text>
        <dbReference type="EC" id="5.6.2.4"/>
    </reaction>
</comment>
<sequence>MALTTPPSSTPPPGSQGFVGFIASVESYSELRGIVYKSATTLLRYGALALVRDEQNKRHYLALVVDVSEQSLIPALDTKRLEEIARILEERGSSLADARRILEALFSPTSSLVAWHSLREIKLRLLGQLAQDEKGRPVLVLPEQPPRPSSIIEEPDTSTIEALLHRGIEGGRGIYLGKLAYNTGIRVYLDPDRLTMHLAVLGQTGSGKTETVKRIVAEYAWRKDEFSDSGGVIVFDIAGEYTGYPYRREDIVPLLDAVMQPELYTSLPATWARNTNKTILVPYDLSSVGFKRASDERYAASLVGLLGDLEKRFGRNLRGLVYGRHSIYLVDSSGGIKSVSRETAASLIKYEPMLVVATPLPSRLSVEEVYELSHTTSSAFVDALETVADILGLLDVGVVNEVKGLADIMDMLTRYKVEPRILLQHVIDAADEYRRVLVGRKSPAEAEKEACITLWRKLKSMGVPFVDCRSIAGIVAYNLASEAEERLSQPGVDESPLAGFLYKIASYLPAPSRGSSDPSISPWEVIATALEHDEKLASLKPQKLPEKASGELVGSLRASFSRVKSSLEGYAKGTVESLARGLRRVARHVSPHLDATHYRLIAQRLVEGFSIVHLAPPSRGDTDHAVARLIAEAFTVSTTSYSPQRRTLIVVEEAHNLAPAGENRASKSLLLRVAREGRKWGLSLILVSQRPGFIDPGILSQAATLIALRITNPDDLTGIKRGVESVSQETVERLPDLEPGQALVSGLAVPERRIPLLVRVERLARSPKP</sequence>
<protein>
    <recommendedName>
        <fullName evidence="5">Helicase HerA central domain-containing protein</fullName>
    </recommendedName>
</protein>
<dbReference type="AlphaFoldDB" id="A0A211YNL3"/>
<reference evidence="6 7" key="1">
    <citation type="submission" date="2017-05" db="EMBL/GenBank/DDBJ databases">
        <title>The draft genome of the hyperthermophilic archaeon 'Pyrodictium delaneyi strain Hulk', an iron and nitrate reducer, reveals the capacity for sulfate reduction.</title>
        <authorList>
            <person name="Demey L.M."/>
            <person name="Miller C."/>
            <person name="Manzella M."/>
            <person name="Reguera G."/>
            <person name="Kashefi K."/>
        </authorList>
    </citation>
    <scope>NUCLEOTIDE SEQUENCE [LARGE SCALE GENOMIC DNA]</scope>
    <source>
        <strain evidence="6 7">Hulk</strain>
    </source>
</reference>
<evidence type="ECO:0000256" key="4">
    <source>
        <dbReference type="ARBA" id="ARBA00048988"/>
    </source>
</evidence>
<comment type="catalytic activity">
    <reaction evidence="3">
        <text>ATP + H2O = ADP + phosphate + H(+)</text>
        <dbReference type="Rhea" id="RHEA:13065"/>
        <dbReference type="ChEBI" id="CHEBI:15377"/>
        <dbReference type="ChEBI" id="CHEBI:15378"/>
        <dbReference type="ChEBI" id="CHEBI:30616"/>
        <dbReference type="ChEBI" id="CHEBI:43474"/>
        <dbReference type="ChEBI" id="CHEBI:456216"/>
        <dbReference type="EC" id="5.6.2.3"/>
    </reaction>
</comment>
<evidence type="ECO:0000256" key="3">
    <source>
        <dbReference type="ARBA" id="ARBA00048954"/>
    </source>
</evidence>
<dbReference type="InterPro" id="IPR002789">
    <property type="entry name" value="HerA_central"/>
</dbReference>
<comment type="catalytic activity">
    <reaction evidence="4">
        <text>ATP + H2O = ADP + phosphate + H(+)</text>
        <dbReference type="Rhea" id="RHEA:13065"/>
        <dbReference type="ChEBI" id="CHEBI:15377"/>
        <dbReference type="ChEBI" id="CHEBI:15378"/>
        <dbReference type="ChEBI" id="CHEBI:30616"/>
        <dbReference type="ChEBI" id="CHEBI:43474"/>
        <dbReference type="ChEBI" id="CHEBI:456216"/>
        <dbReference type="EC" id="5.6.2.4"/>
    </reaction>
</comment>